<gene>
    <name evidence="2" type="ORF">SAMN04488570_1567</name>
</gene>
<dbReference type="RefSeq" id="WP_091728084.1">
    <property type="nucleotide sequence ID" value="NZ_LT629757.1"/>
</dbReference>
<dbReference type="PANTHER" id="PTHR34310">
    <property type="entry name" value="DUF427 DOMAIN PROTEIN (AFU_ORTHOLOGUE AFUA_3G02220)"/>
    <property type="match status" value="1"/>
</dbReference>
<protein>
    <submittedName>
        <fullName evidence="2">Uncharacterized conserved protein, DUF427 family</fullName>
    </submittedName>
</protein>
<dbReference type="EMBL" id="LT629757">
    <property type="protein sequence ID" value="SDS29681.1"/>
    <property type="molecule type" value="Genomic_DNA"/>
</dbReference>
<evidence type="ECO:0000259" key="1">
    <source>
        <dbReference type="Pfam" id="PF04248"/>
    </source>
</evidence>
<name>A0A1H1R1L0_9ACTN</name>
<dbReference type="Pfam" id="PF04248">
    <property type="entry name" value="NTP_transf_9"/>
    <property type="match status" value="1"/>
</dbReference>
<proteinExistence type="predicted"/>
<accession>A0A1H1R1L0</accession>
<dbReference type="OrthoDB" id="285364at2"/>
<reference evidence="3" key="1">
    <citation type="submission" date="2016-10" db="EMBL/GenBank/DDBJ databases">
        <authorList>
            <person name="Varghese N."/>
            <person name="Submissions S."/>
        </authorList>
    </citation>
    <scope>NUCLEOTIDE SEQUENCE [LARGE SCALE GENOMIC DNA]</scope>
    <source>
        <strain evidence="3">DSM 22127</strain>
    </source>
</reference>
<evidence type="ECO:0000313" key="3">
    <source>
        <dbReference type="Proteomes" id="UP000198859"/>
    </source>
</evidence>
<dbReference type="AlphaFoldDB" id="A0A1H1R1L0"/>
<dbReference type="PANTHER" id="PTHR34310:SF8">
    <property type="entry name" value="CONSERVED PROTEIN"/>
    <property type="match status" value="1"/>
</dbReference>
<dbReference type="Gene3D" id="2.170.150.40">
    <property type="entry name" value="Domain of unknown function (DUF427)"/>
    <property type="match status" value="1"/>
</dbReference>
<keyword evidence="3" id="KW-1185">Reference proteome</keyword>
<dbReference type="Proteomes" id="UP000198859">
    <property type="component" value="Chromosome I"/>
</dbReference>
<organism evidence="2 3">
    <name type="scientific">Nocardioides scoriae</name>
    <dbReference type="NCBI Taxonomy" id="642780"/>
    <lineage>
        <taxon>Bacteria</taxon>
        <taxon>Bacillati</taxon>
        <taxon>Actinomycetota</taxon>
        <taxon>Actinomycetes</taxon>
        <taxon>Propionibacteriales</taxon>
        <taxon>Nocardioidaceae</taxon>
        <taxon>Nocardioides</taxon>
    </lineage>
</organism>
<dbReference type="STRING" id="642780.SAMN04488570_1567"/>
<sequence>MSRTQLVPDASHPITVTPTEGRVRVTVGDTVVADTTAALTLQEASYPPVLYLPHASVDPALLVRSDTSTYCPYKGDAAYWSLSLPTGTVADAAWTYEQPYDAVAEIRGHLAFYPDKVEVAVSR</sequence>
<dbReference type="InterPro" id="IPR007361">
    <property type="entry name" value="DUF427"/>
</dbReference>
<feature type="domain" description="DUF427" evidence="1">
    <location>
        <begin position="23"/>
        <end position="115"/>
    </location>
</feature>
<evidence type="ECO:0000313" key="2">
    <source>
        <dbReference type="EMBL" id="SDS29681.1"/>
    </source>
</evidence>
<dbReference type="InterPro" id="IPR038694">
    <property type="entry name" value="DUF427_sf"/>
</dbReference>